<keyword evidence="4" id="KW-1185">Reference proteome</keyword>
<organism evidence="3 4">
    <name type="scientific">Polyrhizophydium stewartii</name>
    <dbReference type="NCBI Taxonomy" id="2732419"/>
    <lineage>
        <taxon>Eukaryota</taxon>
        <taxon>Fungi</taxon>
        <taxon>Fungi incertae sedis</taxon>
        <taxon>Chytridiomycota</taxon>
        <taxon>Chytridiomycota incertae sedis</taxon>
        <taxon>Chytridiomycetes</taxon>
        <taxon>Rhizophydiales</taxon>
        <taxon>Rhizophydiales incertae sedis</taxon>
        <taxon>Polyrhizophydium</taxon>
    </lineage>
</organism>
<feature type="region of interest" description="Disordered" evidence="1">
    <location>
        <begin position="60"/>
        <end position="132"/>
    </location>
</feature>
<proteinExistence type="predicted"/>
<evidence type="ECO:0000313" key="4">
    <source>
        <dbReference type="Proteomes" id="UP001527925"/>
    </source>
</evidence>
<dbReference type="Pfam" id="PF14716">
    <property type="entry name" value="HHH_8"/>
    <property type="match status" value="1"/>
</dbReference>
<feature type="compositionally biased region" description="Basic and acidic residues" evidence="1">
    <location>
        <begin position="62"/>
        <end position="73"/>
    </location>
</feature>
<dbReference type="SUPFAM" id="SSF47802">
    <property type="entry name" value="DNA polymerase beta, N-terminal domain-like"/>
    <property type="match status" value="1"/>
</dbReference>
<name>A0ABR4MXS1_9FUNG</name>
<sequence length="132" mass="13877">MLTEIKNGKRHIANAYWKAIATIKKHPTRFTSGREAQKLDGIGQKIADKIDEILATGTLQRVQRDRAKAREEAEAAGDGENAATQDQNELNSDRTPAKASVSTSQDAALDKAGDGEASSAGGADTGNKAADG</sequence>
<dbReference type="Gene3D" id="1.10.150.110">
    <property type="entry name" value="DNA polymerase beta, N-terminal domain-like"/>
    <property type="match status" value="1"/>
</dbReference>
<dbReference type="InterPro" id="IPR027421">
    <property type="entry name" value="DNA_pol_lamdba_lyase_dom_sf"/>
</dbReference>
<dbReference type="PANTHER" id="PTHR11276:SF42">
    <property type="entry name" value="DNA POLYMERASE BETA"/>
    <property type="match status" value="1"/>
</dbReference>
<dbReference type="EMBL" id="JADGIZ020000078">
    <property type="protein sequence ID" value="KAL2912062.1"/>
    <property type="molecule type" value="Genomic_DNA"/>
</dbReference>
<accession>A0ABR4MXS1</accession>
<dbReference type="InterPro" id="IPR010996">
    <property type="entry name" value="HHH_MUS81"/>
</dbReference>
<gene>
    <name evidence="3" type="ORF">HK105_208491</name>
</gene>
<protein>
    <recommendedName>
        <fullName evidence="2">Crossover junction endonuclease MUS81-like HHH domain-containing protein</fullName>
    </recommendedName>
</protein>
<evidence type="ECO:0000313" key="3">
    <source>
        <dbReference type="EMBL" id="KAL2912062.1"/>
    </source>
</evidence>
<feature type="domain" description="Crossover junction endonuclease MUS81-like HHH" evidence="2">
    <location>
        <begin position="2"/>
        <end position="59"/>
    </location>
</feature>
<reference evidence="3 4" key="1">
    <citation type="submission" date="2023-09" db="EMBL/GenBank/DDBJ databases">
        <title>Pangenome analysis of Batrachochytrium dendrobatidis and related Chytrids.</title>
        <authorList>
            <person name="Yacoub M.N."/>
            <person name="Stajich J.E."/>
            <person name="James T.Y."/>
        </authorList>
    </citation>
    <scope>NUCLEOTIDE SEQUENCE [LARGE SCALE GENOMIC DNA]</scope>
    <source>
        <strain evidence="3 4">JEL0888</strain>
    </source>
</reference>
<dbReference type="PANTHER" id="PTHR11276">
    <property type="entry name" value="DNA POLYMERASE TYPE-X FAMILY MEMBER"/>
    <property type="match status" value="1"/>
</dbReference>
<dbReference type="InterPro" id="IPR022312">
    <property type="entry name" value="DNA_pol_X"/>
</dbReference>
<evidence type="ECO:0000256" key="1">
    <source>
        <dbReference type="SAM" id="MobiDB-lite"/>
    </source>
</evidence>
<comment type="caution">
    <text evidence="3">The sequence shown here is derived from an EMBL/GenBank/DDBJ whole genome shotgun (WGS) entry which is preliminary data.</text>
</comment>
<feature type="compositionally biased region" description="Polar residues" evidence="1">
    <location>
        <begin position="97"/>
        <end position="106"/>
    </location>
</feature>
<dbReference type="Proteomes" id="UP001527925">
    <property type="component" value="Unassembled WGS sequence"/>
</dbReference>
<evidence type="ECO:0000259" key="2">
    <source>
        <dbReference type="Pfam" id="PF14716"/>
    </source>
</evidence>